<evidence type="ECO:0000313" key="2">
    <source>
        <dbReference type="EMBL" id="MFC5914262.1"/>
    </source>
</evidence>
<dbReference type="Gene3D" id="1.10.10.2840">
    <property type="entry name" value="PucR C-terminal helix-turn-helix domain"/>
    <property type="match status" value="1"/>
</dbReference>
<protein>
    <recommendedName>
        <fullName evidence="4">PucR C-terminal helix-turn-helix domain-containing protein</fullName>
    </recommendedName>
</protein>
<sequence length="331" mass="35446">MHELVGRITALDPEASETLKVISYFDTLITGGVGLDGLLRGAAALSGTVAGAERRGRTSRRDPEGRLLDGASGQEPRFPVRPCSGGSVWLEREGPAHANDAMIIERLAFAVELLELHRDAGGALEIGIDAARTVNDRTTALARLRLDAGTRIRLIATSADKRIPGAPTTVLPTRYGILRATLDTTGDVPLPGRTGLGPWMRADRAPASWDGAIVALRLTDASTPTVDATDLGVMLMFLQAHDPHVPHEDVRALLRLDTRSAAVLRVLVEADSVRAAAADLGMHHSTLQARHEALTRDLGYDPRTTTGRMRYMAAALLQRLTDPVPEPKTAP</sequence>
<feature type="region of interest" description="Disordered" evidence="1">
    <location>
        <begin position="51"/>
        <end position="76"/>
    </location>
</feature>
<dbReference type="Proteomes" id="UP001596200">
    <property type="component" value="Unassembled WGS sequence"/>
</dbReference>
<evidence type="ECO:0008006" key="4">
    <source>
        <dbReference type="Google" id="ProtNLM"/>
    </source>
</evidence>
<accession>A0ABW1GK65</accession>
<dbReference type="EMBL" id="JBHSPU010000013">
    <property type="protein sequence ID" value="MFC5914262.1"/>
    <property type="molecule type" value="Genomic_DNA"/>
</dbReference>
<proteinExistence type="predicted"/>
<evidence type="ECO:0000313" key="3">
    <source>
        <dbReference type="Proteomes" id="UP001596200"/>
    </source>
</evidence>
<feature type="compositionally biased region" description="Basic and acidic residues" evidence="1">
    <location>
        <begin position="52"/>
        <end position="67"/>
    </location>
</feature>
<keyword evidence="3" id="KW-1185">Reference proteome</keyword>
<comment type="caution">
    <text evidence="2">The sequence shown here is derived from an EMBL/GenBank/DDBJ whole genome shotgun (WGS) entry which is preliminary data.</text>
</comment>
<dbReference type="InterPro" id="IPR042070">
    <property type="entry name" value="PucR_C-HTH_sf"/>
</dbReference>
<evidence type="ECO:0000256" key="1">
    <source>
        <dbReference type="SAM" id="MobiDB-lite"/>
    </source>
</evidence>
<reference evidence="3" key="1">
    <citation type="journal article" date="2019" name="Int. J. Syst. Evol. Microbiol.">
        <title>The Global Catalogue of Microorganisms (GCM) 10K type strain sequencing project: providing services to taxonomists for standard genome sequencing and annotation.</title>
        <authorList>
            <consortium name="The Broad Institute Genomics Platform"/>
            <consortium name="The Broad Institute Genome Sequencing Center for Infectious Disease"/>
            <person name="Wu L."/>
            <person name="Ma J."/>
        </authorList>
    </citation>
    <scope>NUCLEOTIDE SEQUENCE [LARGE SCALE GENOMIC DNA]</scope>
    <source>
        <strain evidence="3">JCM 4147</strain>
    </source>
</reference>
<gene>
    <name evidence="2" type="ORF">ACFP1B_12600</name>
</gene>
<name>A0ABW1GK65_9ACTN</name>
<organism evidence="2 3">
    <name type="scientific">Streptomyces pulveraceus</name>
    <dbReference type="NCBI Taxonomy" id="68258"/>
    <lineage>
        <taxon>Bacteria</taxon>
        <taxon>Bacillati</taxon>
        <taxon>Actinomycetota</taxon>
        <taxon>Actinomycetes</taxon>
        <taxon>Kitasatosporales</taxon>
        <taxon>Streptomycetaceae</taxon>
        <taxon>Streptomyces</taxon>
    </lineage>
</organism>
<dbReference type="RefSeq" id="WP_344510343.1">
    <property type="nucleotide sequence ID" value="NZ_BAAATU010000015.1"/>
</dbReference>